<sequence>MLIEVEANPVCQTVLLQVQRIFCRCVRTGKVPEVFGDQAPKAKLPAVTVVDPTASNAWAEYAAVFARTCAVHAKHESARAVLKALAPEDAKEAAGHGLCTQALPGGHDQLRVRGAGRPACACPVAPSVSSPAR</sequence>
<organism evidence="1 2">
    <name type="scientific">Methylobacterium nodulans (strain LMG 21967 / CNCM I-2342 / ORS 2060)</name>
    <dbReference type="NCBI Taxonomy" id="460265"/>
    <lineage>
        <taxon>Bacteria</taxon>
        <taxon>Pseudomonadati</taxon>
        <taxon>Pseudomonadota</taxon>
        <taxon>Alphaproteobacteria</taxon>
        <taxon>Hyphomicrobiales</taxon>
        <taxon>Methylobacteriaceae</taxon>
        <taxon>Methylobacterium</taxon>
    </lineage>
</organism>
<dbReference type="OrthoDB" id="8247141at2"/>
<dbReference type="RefSeq" id="WP_015929199.1">
    <property type="nucleotide sequence ID" value="NC_011894.1"/>
</dbReference>
<dbReference type="AlphaFoldDB" id="B8ICV9"/>
<dbReference type="Proteomes" id="UP000008207">
    <property type="component" value="Chromosome"/>
</dbReference>
<dbReference type="HOGENOM" id="CLU_1904279_0_0_5"/>
<evidence type="ECO:0000313" key="1">
    <source>
        <dbReference type="EMBL" id="ACL57520.1"/>
    </source>
</evidence>
<reference evidence="1 2" key="1">
    <citation type="submission" date="2009-01" db="EMBL/GenBank/DDBJ databases">
        <title>Complete sequence of chromosome of Methylobacterium nodulans ORS 2060.</title>
        <authorList>
            <consortium name="US DOE Joint Genome Institute"/>
            <person name="Lucas S."/>
            <person name="Copeland A."/>
            <person name="Lapidus A."/>
            <person name="Glavina del Rio T."/>
            <person name="Dalin E."/>
            <person name="Tice H."/>
            <person name="Bruce D."/>
            <person name="Goodwin L."/>
            <person name="Pitluck S."/>
            <person name="Sims D."/>
            <person name="Brettin T."/>
            <person name="Detter J.C."/>
            <person name="Han C."/>
            <person name="Larimer F."/>
            <person name="Land M."/>
            <person name="Hauser L."/>
            <person name="Kyrpides N."/>
            <person name="Ivanova N."/>
            <person name="Marx C.J."/>
            <person name="Richardson P."/>
        </authorList>
    </citation>
    <scope>NUCLEOTIDE SEQUENCE [LARGE SCALE GENOMIC DNA]</scope>
    <source>
        <strain evidence="2">LMG 21967 / CNCM I-2342 / ORS 2060</strain>
    </source>
</reference>
<protein>
    <submittedName>
        <fullName evidence="1">Uncharacterized protein</fullName>
    </submittedName>
</protein>
<gene>
    <name evidence="1" type="ordered locus">Mnod_2556</name>
</gene>
<keyword evidence="2" id="KW-1185">Reference proteome</keyword>
<evidence type="ECO:0000313" key="2">
    <source>
        <dbReference type="Proteomes" id="UP000008207"/>
    </source>
</evidence>
<name>B8ICV9_METNO</name>
<dbReference type="EMBL" id="CP001349">
    <property type="protein sequence ID" value="ACL57520.1"/>
    <property type="molecule type" value="Genomic_DNA"/>
</dbReference>
<accession>B8ICV9</accession>
<dbReference type="KEGG" id="mno:Mnod_2556"/>
<proteinExistence type="predicted"/>